<keyword evidence="3" id="KW-0805">Transcription regulation</keyword>
<dbReference type="GO" id="GO:0030435">
    <property type="term" value="P:sporulation resulting in formation of a cellular spore"/>
    <property type="evidence" value="ECO:0007669"/>
    <property type="project" value="UniProtKB-KW"/>
</dbReference>
<dbReference type="SUPFAM" id="SSF88946">
    <property type="entry name" value="Sigma2 domain of RNA polymerase sigma factors"/>
    <property type="match status" value="1"/>
</dbReference>
<dbReference type="InterPro" id="IPR000943">
    <property type="entry name" value="RNA_pol_sigma70"/>
</dbReference>
<dbReference type="InterPro" id="IPR014284">
    <property type="entry name" value="RNA_pol_sigma-70_dom"/>
</dbReference>
<dbReference type="InterPro" id="IPR013324">
    <property type="entry name" value="RNA_pol_sigma_r3/r4-like"/>
</dbReference>
<dbReference type="PROSITE" id="PS50943">
    <property type="entry name" value="HTH_CROC1"/>
    <property type="match status" value="1"/>
</dbReference>
<evidence type="ECO:0000256" key="1">
    <source>
        <dbReference type="ARBA" id="ARBA00007788"/>
    </source>
</evidence>
<accession>A0AAU7AYT7</accession>
<dbReference type="PROSITE" id="PS00715">
    <property type="entry name" value="SIGMA70_1"/>
    <property type="match status" value="1"/>
</dbReference>
<keyword evidence="6" id="KW-0804">Transcription</keyword>
<evidence type="ECO:0000313" key="8">
    <source>
        <dbReference type="EMBL" id="XAY06878.1"/>
    </source>
</evidence>
<dbReference type="GO" id="GO:0003677">
    <property type="term" value="F:DNA binding"/>
    <property type="evidence" value="ECO:0007669"/>
    <property type="project" value="UniProtKB-KW"/>
</dbReference>
<dbReference type="EMBL" id="CP114014">
    <property type="protein sequence ID" value="XAY06878.1"/>
    <property type="molecule type" value="Genomic_DNA"/>
</dbReference>
<dbReference type="Pfam" id="PF04545">
    <property type="entry name" value="Sigma70_r4"/>
    <property type="match status" value="1"/>
</dbReference>
<dbReference type="KEGG" id="parq:DSM112329_03756"/>
<dbReference type="InterPro" id="IPR007627">
    <property type="entry name" value="RNA_pol_sigma70_r2"/>
</dbReference>
<dbReference type="InterPro" id="IPR013325">
    <property type="entry name" value="RNA_pol_sigma_r2"/>
</dbReference>
<dbReference type="InterPro" id="IPR014322">
    <property type="entry name" value="RNA_pol_sigma-B/F/G"/>
</dbReference>
<reference evidence="8" key="1">
    <citation type="submission" date="2022-12" db="EMBL/GenBank/DDBJ databases">
        <title>Paraconexibacter alkalitolerans sp. nov. and Baekduia alba sp. nov., isolated from soil and emended description of the genera Paraconexibacter (Chun et al., 2020) and Baekduia (An et al., 2020).</title>
        <authorList>
            <person name="Vieira S."/>
            <person name="Huber K.J."/>
            <person name="Geppert A."/>
            <person name="Wolf J."/>
            <person name="Neumann-Schaal M."/>
            <person name="Muesken M."/>
            <person name="Overmann J."/>
        </authorList>
    </citation>
    <scope>NUCLEOTIDE SEQUENCE</scope>
    <source>
        <strain evidence="8">AEG42_29</strain>
    </source>
</reference>
<dbReference type="Gene3D" id="1.20.120.1810">
    <property type="match status" value="1"/>
</dbReference>
<sequence length="265" mass="29444">MTTRTATAAAGCTEDELLTRIHRDQDLDARREMIERAMRLVHHIARRFDGKGITHDELVQVGSIGLIKAVDRFDPAREVKFSTFAVPNIAGEIRRHFRDHGWALRVTRSVQENSAAVAKATERLTTKLQRYPSHQEIAAATELTLDQVLEALTGARHYAIDSLDAPLDAGGDAFSRLDLVGDEDRGYLHADARMTAARGLTCLQERERQIIRLRFEADLTQSEIADRLGISQMHVSRLLAQALATVREFLDSEPVNGRAQTAAAG</sequence>
<dbReference type="SUPFAM" id="SSF88659">
    <property type="entry name" value="Sigma3 and sigma4 domains of RNA polymerase sigma factors"/>
    <property type="match status" value="2"/>
</dbReference>
<name>A0AAU7AYT7_9ACTN</name>
<evidence type="ECO:0000256" key="3">
    <source>
        <dbReference type="ARBA" id="ARBA00023015"/>
    </source>
</evidence>
<evidence type="ECO:0000259" key="7">
    <source>
        <dbReference type="PROSITE" id="PS50943"/>
    </source>
</evidence>
<proteinExistence type="inferred from homology"/>
<feature type="domain" description="HTH cro/C1-type" evidence="7">
    <location>
        <begin position="210"/>
        <end position="238"/>
    </location>
</feature>
<dbReference type="InterPro" id="IPR001387">
    <property type="entry name" value="Cro/C1-type_HTH"/>
</dbReference>
<evidence type="ECO:0000256" key="6">
    <source>
        <dbReference type="ARBA" id="ARBA00023163"/>
    </source>
</evidence>
<evidence type="ECO:0000256" key="5">
    <source>
        <dbReference type="ARBA" id="ARBA00023125"/>
    </source>
</evidence>
<keyword evidence="5" id="KW-0238">DNA-binding</keyword>
<dbReference type="GO" id="GO:0016987">
    <property type="term" value="F:sigma factor activity"/>
    <property type="evidence" value="ECO:0007669"/>
    <property type="project" value="UniProtKB-KW"/>
</dbReference>
<dbReference type="PANTHER" id="PTHR30385">
    <property type="entry name" value="SIGMA FACTOR F FLAGELLAR"/>
    <property type="match status" value="1"/>
</dbReference>
<organism evidence="8">
    <name type="scientific">Paraconexibacter sp. AEG42_29</name>
    <dbReference type="NCBI Taxonomy" id="2997339"/>
    <lineage>
        <taxon>Bacteria</taxon>
        <taxon>Bacillati</taxon>
        <taxon>Actinomycetota</taxon>
        <taxon>Thermoleophilia</taxon>
        <taxon>Solirubrobacterales</taxon>
        <taxon>Paraconexibacteraceae</taxon>
        <taxon>Paraconexibacter</taxon>
    </lineage>
</organism>
<dbReference type="InterPro" id="IPR007624">
    <property type="entry name" value="RNA_pol_sigma70_r3"/>
</dbReference>
<keyword evidence="4" id="KW-0731">Sigma factor</keyword>
<dbReference type="CDD" id="cd06171">
    <property type="entry name" value="Sigma70_r4"/>
    <property type="match status" value="1"/>
</dbReference>
<dbReference type="NCBIfam" id="TIGR02980">
    <property type="entry name" value="SigBFG"/>
    <property type="match status" value="1"/>
</dbReference>
<dbReference type="GO" id="GO:0006352">
    <property type="term" value="P:DNA-templated transcription initiation"/>
    <property type="evidence" value="ECO:0007669"/>
    <property type="project" value="InterPro"/>
</dbReference>
<dbReference type="NCBIfam" id="TIGR02937">
    <property type="entry name" value="sigma70-ECF"/>
    <property type="match status" value="1"/>
</dbReference>
<dbReference type="PRINTS" id="PR00046">
    <property type="entry name" value="SIGMA70FCT"/>
</dbReference>
<dbReference type="PANTHER" id="PTHR30385:SF4">
    <property type="entry name" value="RNA POLYMERASE SIGMA-E FACTOR"/>
    <property type="match status" value="1"/>
</dbReference>
<dbReference type="Pfam" id="PF04539">
    <property type="entry name" value="Sigma70_r3"/>
    <property type="match status" value="1"/>
</dbReference>
<evidence type="ECO:0000256" key="4">
    <source>
        <dbReference type="ARBA" id="ARBA00023082"/>
    </source>
</evidence>
<evidence type="ECO:0000256" key="2">
    <source>
        <dbReference type="ARBA" id="ARBA00022969"/>
    </source>
</evidence>
<dbReference type="InterPro" id="IPR007630">
    <property type="entry name" value="RNA_pol_sigma70_r4"/>
</dbReference>
<comment type="similarity">
    <text evidence="1">Belongs to the sigma-70 factor family.</text>
</comment>
<keyword evidence="2" id="KW-0749">Sporulation</keyword>
<dbReference type="AlphaFoldDB" id="A0AAU7AYT7"/>
<gene>
    <name evidence="8" type="primary">sigF_2</name>
    <name evidence="8" type="ORF">DSM112329_03756</name>
</gene>
<protein>
    <submittedName>
        <fullName evidence="8">RNA polymerase sigma factor SigF</fullName>
    </submittedName>
</protein>
<dbReference type="Pfam" id="PF04542">
    <property type="entry name" value="Sigma70_r2"/>
    <property type="match status" value="1"/>
</dbReference>
<dbReference type="Gene3D" id="1.20.140.160">
    <property type="match status" value="1"/>
</dbReference>
<dbReference type="RefSeq" id="WP_354698092.1">
    <property type="nucleotide sequence ID" value="NZ_CP114014.1"/>
</dbReference>